<accession>A0A7Y2L665</accession>
<name>A0A7Y2L665_9THEO</name>
<dbReference type="EMBL" id="JABEQB010000007">
    <property type="protein sequence ID" value="NNG66377.1"/>
    <property type="molecule type" value="Genomic_DNA"/>
</dbReference>
<evidence type="ECO:0000313" key="3">
    <source>
        <dbReference type="Proteomes" id="UP000529861"/>
    </source>
</evidence>
<sequence length="187" mass="21473">KRGDFSGKKSRRIRHNFSYKSLLKKIKVLARREGIEVIEVNPAYTSIIGMLKYAPHYMITKDVAAAYVIARKGLGLQEKIPDNYVKFLNTLTVKELEELKEYVKKTVRNKYLKKKHLKEIKKAIEILQSLGSEPGRVLEPLDGTSFSTYDFWRVLKVAVVTPLSPEKVPRGFSVLKGLLIQGKWRDP</sequence>
<reference evidence="2 3" key="1">
    <citation type="submission" date="2020-04" db="EMBL/GenBank/DDBJ databases">
        <title>Draft genome sequence of Caldanaerobacter sunterraneus. strain 1523vc isolated from Griffin hot spring, Kamchatka, Russia.</title>
        <authorList>
            <person name="Toshchakov S.V."/>
            <person name="Podosokorskaya O.A."/>
            <person name="Kublanov I.V."/>
            <person name="Korzhenkov A."/>
            <person name="Patrushev M.V."/>
        </authorList>
    </citation>
    <scope>NUCLEOTIDE SEQUENCE [LARGE SCALE GENOMIC DNA]</scope>
    <source>
        <strain evidence="2 3">1523vc</strain>
    </source>
</reference>
<organism evidence="2 3">
    <name type="scientific">Caldanaerobacter subterraneus</name>
    <dbReference type="NCBI Taxonomy" id="911092"/>
    <lineage>
        <taxon>Bacteria</taxon>
        <taxon>Bacillati</taxon>
        <taxon>Bacillota</taxon>
        <taxon>Clostridia</taxon>
        <taxon>Thermoanaerobacterales</taxon>
        <taxon>Thermoanaerobacteraceae</taxon>
        <taxon>Caldanaerobacter</taxon>
    </lineage>
</organism>
<proteinExistence type="predicted"/>
<keyword evidence="1" id="KW-0238">DNA-binding</keyword>
<dbReference type="InterPro" id="IPR010095">
    <property type="entry name" value="Cas12f1-like_TNB"/>
</dbReference>
<protein>
    <submittedName>
        <fullName evidence="2">IS200/IS605 family element transposase accessory protein TnpB</fullName>
    </submittedName>
</protein>
<dbReference type="RefSeq" id="WP_170270576.1">
    <property type="nucleotide sequence ID" value="NZ_JABEQB010000007.1"/>
</dbReference>
<evidence type="ECO:0000313" key="2">
    <source>
        <dbReference type="EMBL" id="NNG66377.1"/>
    </source>
</evidence>
<feature type="non-terminal residue" evidence="2">
    <location>
        <position position="1"/>
    </location>
</feature>
<evidence type="ECO:0000256" key="1">
    <source>
        <dbReference type="ARBA" id="ARBA00023125"/>
    </source>
</evidence>
<gene>
    <name evidence="2" type="primary">tnpB</name>
    <name evidence="2" type="ORF">HKI81_03880</name>
</gene>
<dbReference type="NCBIfam" id="TIGR01766">
    <property type="entry name" value="IS200/IS605 family accessory protein TnpB-like domain"/>
    <property type="match status" value="1"/>
</dbReference>
<dbReference type="AlphaFoldDB" id="A0A7Y2L665"/>
<dbReference type="Proteomes" id="UP000529861">
    <property type="component" value="Unassembled WGS sequence"/>
</dbReference>
<dbReference type="GO" id="GO:0003677">
    <property type="term" value="F:DNA binding"/>
    <property type="evidence" value="ECO:0007669"/>
    <property type="project" value="UniProtKB-KW"/>
</dbReference>
<comment type="caution">
    <text evidence="2">The sequence shown here is derived from an EMBL/GenBank/DDBJ whole genome shotgun (WGS) entry which is preliminary data.</text>
</comment>